<dbReference type="GO" id="GO:0060320">
    <property type="term" value="P:rejection of self pollen"/>
    <property type="evidence" value="ECO:0007669"/>
    <property type="project" value="UniProtKB-KW"/>
</dbReference>
<dbReference type="KEGG" id="aprc:113855712"/>
<name>A0A8B8KH95_ABRPR</name>
<dbReference type="InterPro" id="IPR010264">
    <property type="entry name" value="Self-incomp_S1"/>
</dbReference>
<evidence type="ECO:0000256" key="7">
    <source>
        <dbReference type="SAM" id="Phobius"/>
    </source>
</evidence>
<keyword evidence="7" id="KW-0812">Transmembrane</keyword>
<keyword evidence="5" id="KW-0732">Signal</keyword>
<evidence type="ECO:0000256" key="1">
    <source>
        <dbReference type="ARBA" id="ARBA00004613"/>
    </source>
</evidence>
<keyword evidence="7" id="KW-1133">Transmembrane helix</keyword>
<proteinExistence type="inferred from homology"/>
<protein>
    <recommendedName>
        <fullName evidence="6">S-protein homolog</fullName>
    </recommendedName>
</protein>
<dbReference type="PANTHER" id="PTHR31232:SF156">
    <property type="entry name" value="PLANT SELF-INCOMPATIBILITY PROTEIN S1 FAMILY-RELATED"/>
    <property type="match status" value="1"/>
</dbReference>
<reference evidence="8" key="1">
    <citation type="journal article" date="2019" name="Toxins">
        <title>Detection of Abrin-Like and Prepropulchellin-Like Toxin Genes and Transcripts Using Whole Genome Sequencing and Full-Length Transcript Sequencing of Abrus precatorius.</title>
        <authorList>
            <person name="Hovde B.T."/>
            <person name="Daligault H.E."/>
            <person name="Hanschen E.R."/>
            <person name="Kunde Y.A."/>
            <person name="Johnson M.B."/>
            <person name="Starkenburg S.R."/>
            <person name="Johnson S.L."/>
        </authorList>
    </citation>
    <scope>NUCLEOTIDE SEQUENCE [LARGE SCALE GENOMIC DNA]</scope>
</reference>
<reference evidence="9" key="2">
    <citation type="submission" date="2025-08" db="UniProtKB">
        <authorList>
            <consortium name="RefSeq"/>
        </authorList>
    </citation>
    <scope>IDENTIFICATION</scope>
    <source>
        <tissue evidence="9">Young leaves</tissue>
    </source>
</reference>
<evidence type="ECO:0000256" key="5">
    <source>
        <dbReference type="ARBA" id="ARBA00022729"/>
    </source>
</evidence>
<evidence type="ECO:0000256" key="6">
    <source>
        <dbReference type="RuleBase" id="RU367044"/>
    </source>
</evidence>
<evidence type="ECO:0000256" key="4">
    <source>
        <dbReference type="ARBA" id="ARBA00022525"/>
    </source>
</evidence>
<dbReference type="PANTHER" id="PTHR31232">
    <property type="match status" value="1"/>
</dbReference>
<keyword evidence="4 6" id="KW-0964">Secreted</keyword>
<evidence type="ECO:0000256" key="3">
    <source>
        <dbReference type="ARBA" id="ARBA00022471"/>
    </source>
</evidence>
<dbReference type="AlphaFoldDB" id="A0A8B8KH95"/>
<accession>A0A8B8KH95</accession>
<dbReference type="RefSeq" id="XP_027343141.1">
    <property type="nucleotide sequence ID" value="XM_027487340.1"/>
</dbReference>
<keyword evidence="3 6" id="KW-0713">Self-incompatibility</keyword>
<dbReference type="GeneID" id="113855712"/>
<evidence type="ECO:0000313" key="9">
    <source>
        <dbReference type="RefSeq" id="XP_027343141.1"/>
    </source>
</evidence>
<dbReference type="OrthoDB" id="1842729at2759"/>
<dbReference type="Pfam" id="PF05938">
    <property type="entry name" value="Self-incomp_S1"/>
    <property type="match status" value="1"/>
</dbReference>
<gene>
    <name evidence="9" type="primary">LOC113855712</name>
</gene>
<comment type="similarity">
    <text evidence="2 6">Belongs to the plant self-incompatibility (S1) protein family.</text>
</comment>
<dbReference type="Proteomes" id="UP000694853">
    <property type="component" value="Unplaced"/>
</dbReference>
<sequence>MSSVYGNLAKMLKALATVGVLLMIIAADTVIVVVHARKHVRVINDLGNDVFLYLHCRSSDDDLGEHVLEYQQYQEWSFQNNLRGTTLFWCSLQWGYEEHYIEVYNYKKDNKYCGSYCWRSIRTDGAYFYIEPFQHWERRYSWYVKQLQV</sequence>
<evidence type="ECO:0000313" key="8">
    <source>
        <dbReference type="Proteomes" id="UP000694853"/>
    </source>
</evidence>
<comment type="subcellular location">
    <subcellularLocation>
        <location evidence="1 6">Secreted</location>
    </subcellularLocation>
</comment>
<dbReference type="GO" id="GO:0005576">
    <property type="term" value="C:extracellular region"/>
    <property type="evidence" value="ECO:0007669"/>
    <property type="project" value="UniProtKB-SubCell"/>
</dbReference>
<evidence type="ECO:0000256" key="2">
    <source>
        <dbReference type="ARBA" id="ARBA00005581"/>
    </source>
</evidence>
<keyword evidence="8" id="KW-1185">Reference proteome</keyword>
<organism evidence="8 9">
    <name type="scientific">Abrus precatorius</name>
    <name type="common">Indian licorice</name>
    <name type="synonym">Glycine abrus</name>
    <dbReference type="NCBI Taxonomy" id="3816"/>
    <lineage>
        <taxon>Eukaryota</taxon>
        <taxon>Viridiplantae</taxon>
        <taxon>Streptophyta</taxon>
        <taxon>Embryophyta</taxon>
        <taxon>Tracheophyta</taxon>
        <taxon>Spermatophyta</taxon>
        <taxon>Magnoliopsida</taxon>
        <taxon>eudicotyledons</taxon>
        <taxon>Gunneridae</taxon>
        <taxon>Pentapetalae</taxon>
        <taxon>rosids</taxon>
        <taxon>fabids</taxon>
        <taxon>Fabales</taxon>
        <taxon>Fabaceae</taxon>
        <taxon>Papilionoideae</taxon>
        <taxon>50 kb inversion clade</taxon>
        <taxon>NPAAA clade</taxon>
        <taxon>indigoferoid/millettioid clade</taxon>
        <taxon>Abreae</taxon>
        <taxon>Abrus</taxon>
    </lineage>
</organism>
<feature type="transmembrane region" description="Helical" evidence="7">
    <location>
        <begin position="12"/>
        <end position="34"/>
    </location>
</feature>
<keyword evidence="7" id="KW-0472">Membrane</keyword>